<organism evidence="6 7">
    <name type="scientific">Sunxiuqinia elliptica</name>
    <dbReference type="NCBI Taxonomy" id="655355"/>
    <lineage>
        <taxon>Bacteria</taxon>
        <taxon>Pseudomonadati</taxon>
        <taxon>Bacteroidota</taxon>
        <taxon>Bacteroidia</taxon>
        <taxon>Marinilabiliales</taxon>
        <taxon>Prolixibacteraceae</taxon>
        <taxon>Sunxiuqinia</taxon>
    </lineage>
</organism>
<gene>
    <name evidence="3" type="primary">grpE</name>
    <name evidence="6" type="ORF">SAMN05216283_102466</name>
</gene>
<dbReference type="GO" id="GO:0005737">
    <property type="term" value="C:cytoplasm"/>
    <property type="evidence" value="ECO:0007669"/>
    <property type="project" value="UniProtKB-SubCell"/>
</dbReference>
<comment type="function">
    <text evidence="3">Participates actively in the response to hyperosmotic and heat shock by preventing the aggregation of stress-denatured proteins, in association with DnaK and GrpE. It is the nucleotide exchange factor for DnaK and may function as a thermosensor. Unfolded proteins bind initially to DnaJ; upon interaction with the DnaJ-bound protein, DnaK hydrolyzes its bound ATP, resulting in the formation of a stable complex. GrpE releases ADP from DnaK; ATP binding to DnaK triggers the release of the substrate protein, thus completing the reaction cycle. Several rounds of ATP-dependent interactions between DnaJ, DnaK and GrpE are required for fully efficient folding.</text>
</comment>
<accession>A0A1I2FEF1</accession>
<dbReference type="Pfam" id="PF01025">
    <property type="entry name" value="GrpE"/>
    <property type="match status" value="1"/>
</dbReference>
<dbReference type="GO" id="GO:0000774">
    <property type="term" value="F:adenyl-nucleotide exchange factor activity"/>
    <property type="evidence" value="ECO:0007669"/>
    <property type="project" value="InterPro"/>
</dbReference>
<evidence type="ECO:0000256" key="4">
    <source>
        <dbReference type="RuleBase" id="RU004478"/>
    </source>
</evidence>
<dbReference type="Gene3D" id="3.90.20.20">
    <property type="match status" value="1"/>
</dbReference>
<dbReference type="PRINTS" id="PR00773">
    <property type="entry name" value="GRPEPROTEIN"/>
</dbReference>
<keyword evidence="2 3" id="KW-0143">Chaperone</keyword>
<comment type="subcellular location">
    <subcellularLocation>
        <location evidence="3">Cytoplasm</location>
    </subcellularLocation>
</comment>
<keyword evidence="3" id="KW-0963">Cytoplasm</keyword>
<comment type="similarity">
    <text evidence="1 3 4">Belongs to the GrpE family.</text>
</comment>
<dbReference type="HAMAP" id="MF_01151">
    <property type="entry name" value="GrpE"/>
    <property type="match status" value="1"/>
</dbReference>
<comment type="subunit">
    <text evidence="3">Homodimer.</text>
</comment>
<dbReference type="GO" id="GO:0051087">
    <property type="term" value="F:protein-folding chaperone binding"/>
    <property type="evidence" value="ECO:0007669"/>
    <property type="project" value="InterPro"/>
</dbReference>
<dbReference type="InterPro" id="IPR013805">
    <property type="entry name" value="GrpE_CC"/>
</dbReference>
<proteinExistence type="inferred from homology"/>
<dbReference type="GO" id="GO:0006457">
    <property type="term" value="P:protein folding"/>
    <property type="evidence" value="ECO:0007669"/>
    <property type="project" value="InterPro"/>
</dbReference>
<evidence type="ECO:0000256" key="5">
    <source>
        <dbReference type="SAM" id="MobiDB-lite"/>
    </source>
</evidence>
<dbReference type="Gene3D" id="2.30.22.10">
    <property type="entry name" value="Head domain of nucleotide exchange factor GrpE"/>
    <property type="match status" value="1"/>
</dbReference>
<evidence type="ECO:0000256" key="2">
    <source>
        <dbReference type="ARBA" id="ARBA00023186"/>
    </source>
</evidence>
<dbReference type="GO" id="GO:0042803">
    <property type="term" value="F:protein homodimerization activity"/>
    <property type="evidence" value="ECO:0007669"/>
    <property type="project" value="InterPro"/>
</dbReference>
<dbReference type="InterPro" id="IPR000740">
    <property type="entry name" value="GrpE"/>
</dbReference>
<evidence type="ECO:0000313" key="7">
    <source>
        <dbReference type="Proteomes" id="UP000198964"/>
    </source>
</evidence>
<evidence type="ECO:0000256" key="1">
    <source>
        <dbReference type="ARBA" id="ARBA00009054"/>
    </source>
</evidence>
<feature type="region of interest" description="Disordered" evidence="5">
    <location>
        <begin position="1"/>
        <end position="55"/>
    </location>
</feature>
<dbReference type="RefSeq" id="WP_093919122.1">
    <property type="nucleotide sequence ID" value="NZ_FONW01000002.1"/>
</dbReference>
<feature type="compositionally biased region" description="Basic residues" evidence="5">
    <location>
        <begin position="37"/>
        <end position="48"/>
    </location>
</feature>
<keyword evidence="3" id="KW-0346">Stress response</keyword>
<evidence type="ECO:0000313" key="6">
    <source>
        <dbReference type="EMBL" id="SFF03894.1"/>
    </source>
</evidence>
<evidence type="ECO:0000256" key="3">
    <source>
        <dbReference type="HAMAP-Rule" id="MF_01151"/>
    </source>
</evidence>
<dbReference type="GO" id="GO:0051082">
    <property type="term" value="F:unfolded protein binding"/>
    <property type="evidence" value="ECO:0007669"/>
    <property type="project" value="TreeGrafter"/>
</dbReference>
<feature type="compositionally biased region" description="Basic and acidic residues" evidence="5">
    <location>
        <begin position="1"/>
        <end position="10"/>
    </location>
</feature>
<keyword evidence="7" id="KW-1185">Reference proteome</keyword>
<dbReference type="PANTHER" id="PTHR21237">
    <property type="entry name" value="GRPE PROTEIN"/>
    <property type="match status" value="1"/>
</dbReference>
<dbReference type="PANTHER" id="PTHR21237:SF23">
    <property type="entry name" value="GRPE PROTEIN HOMOLOG, MITOCHONDRIAL"/>
    <property type="match status" value="1"/>
</dbReference>
<name>A0A1I2FEF1_9BACT</name>
<dbReference type="Proteomes" id="UP000198964">
    <property type="component" value="Unassembled WGS sequence"/>
</dbReference>
<dbReference type="CDD" id="cd00446">
    <property type="entry name" value="GrpE"/>
    <property type="match status" value="1"/>
</dbReference>
<dbReference type="EMBL" id="FONW01000002">
    <property type="protein sequence ID" value="SFF03894.1"/>
    <property type="molecule type" value="Genomic_DNA"/>
</dbReference>
<sequence length="203" mass="23254">MADEKIKQEQELENETEINGNEAQTQEETAEPDKKDKKAKAKKEHKKSKKDDASEKVEALGQELISIKDKHIRLQAEFDNYRKRTMKEKMDLIKSGGESVLVNILPIIDDFERALTAFSEMKEDDPLKTGVTLIYNKFKDFLKQNGVTEIEALEQEFDTDLHEAVTKIPAPKDELKGKVVDVIQKGYQMNEKVIRFSKVVVGE</sequence>
<dbReference type="SUPFAM" id="SSF58014">
    <property type="entry name" value="Coiled-coil domain of nucleotide exchange factor GrpE"/>
    <property type="match status" value="1"/>
</dbReference>
<dbReference type="InterPro" id="IPR009012">
    <property type="entry name" value="GrpE_head"/>
</dbReference>
<feature type="compositionally biased region" description="Polar residues" evidence="5">
    <location>
        <begin position="17"/>
        <end position="26"/>
    </location>
</feature>
<reference evidence="6 7" key="1">
    <citation type="submission" date="2016-10" db="EMBL/GenBank/DDBJ databases">
        <authorList>
            <person name="de Groot N.N."/>
        </authorList>
    </citation>
    <scope>NUCLEOTIDE SEQUENCE [LARGE SCALE GENOMIC DNA]</scope>
    <source>
        <strain evidence="6 7">CGMCC 1.9156</strain>
    </source>
</reference>
<dbReference type="STRING" id="655355.SAMN05216283_102466"/>
<dbReference type="AlphaFoldDB" id="A0A1I2FEF1"/>
<protein>
    <recommendedName>
        <fullName evidence="3">Protein GrpE</fullName>
    </recommendedName>
    <alternativeName>
        <fullName evidence="3">HSP-70 cofactor</fullName>
    </alternativeName>
</protein>
<dbReference type="SUPFAM" id="SSF51064">
    <property type="entry name" value="Head domain of nucleotide exchange factor GrpE"/>
    <property type="match status" value="1"/>
</dbReference>